<dbReference type="Proteomes" id="UP000002629">
    <property type="component" value="Chromosome"/>
</dbReference>
<dbReference type="EMBL" id="CP002008">
    <property type="protein sequence ID" value="ADG11038.1"/>
    <property type="molecule type" value="Genomic_DNA"/>
</dbReference>
<dbReference type="Gene3D" id="1.10.10.10">
    <property type="entry name" value="Winged helix-like DNA-binding domain superfamily/Winged helix DNA-binding domain"/>
    <property type="match status" value="1"/>
</dbReference>
<dbReference type="STRING" id="509190.Cseg_2584"/>
<reference evidence="2" key="1">
    <citation type="journal article" date="2011" name="J. Bacteriol.">
        <title>Genome sequences of eight morphologically diverse alphaproteobacteria.</title>
        <authorList>
            <consortium name="US DOE Joint Genome Institute"/>
            <person name="Brown P.J."/>
            <person name="Kysela D.T."/>
            <person name="Buechlein A."/>
            <person name="Hemmerich C."/>
            <person name="Brun Y.V."/>
        </authorList>
    </citation>
    <scope>NUCLEOTIDE SEQUENCE [LARGE SCALE GENOMIC DNA]</scope>
    <source>
        <strain evidence="2">ATCC 21756 / DSM 7131 / JCM 7823 / NBRC 15250 / LMG 17158 / TK0059</strain>
    </source>
</reference>
<sequence>MTREAARAFDYIASGDASPAEALAVIREAGDMAGKAYGQRVYIALKAVTVRRLTSRRADDASAWIDVIRQSSALLKARGETLVGERLLVLSDMAADWARTCKVHDIKSLLERPHVLSILQALHEAGGRAKRADLARQLGIGDANFSRILGALEAVGLILRDRRKERTIGLTEEGARLAAERFGLLSQIKPVGAALVGRSVESVLKDVKRLVKDHGHQIATYEPTTHSIHFYGGDTSVFDGYSLRCEVHKSLDYVQADKRPVYFAGGVVASRNLVIARDPVSGVLGGKPTVTEKASGKGRSRGRD</sequence>
<protein>
    <submittedName>
        <fullName evidence="1">Transcriptional regulator, MarR family</fullName>
    </submittedName>
</protein>
<gene>
    <name evidence="1" type="ordered locus">Cseg_2584</name>
</gene>
<dbReference type="KEGG" id="cse:Cseg_2584"/>
<dbReference type="HOGENOM" id="CLU_914293_0_0_5"/>
<dbReference type="AlphaFoldDB" id="D5VKL5"/>
<organism evidence="1 2">
    <name type="scientific">Caulobacter segnis (strain ATCC 21756 / DSM 7131 / JCM 7823 / NBRC 15250 / LMG 17158 / TK0059)</name>
    <name type="common">Mycoplana segnis</name>
    <dbReference type="NCBI Taxonomy" id="509190"/>
    <lineage>
        <taxon>Bacteria</taxon>
        <taxon>Pseudomonadati</taxon>
        <taxon>Pseudomonadota</taxon>
        <taxon>Alphaproteobacteria</taxon>
        <taxon>Caulobacterales</taxon>
        <taxon>Caulobacteraceae</taxon>
        <taxon>Caulobacter</taxon>
    </lineage>
</organism>
<name>D5VKL5_CAUST</name>
<dbReference type="CDD" id="cd00090">
    <property type="entry name" value="HTH_ARSR"/>
    <property type="match status" value="1"/>
</dbReference>
<dbReference type="GO" id="GO:0006355">
    <property type="term" value="P:regulation of DNA-templated transcription"/>
    <property type="evidence" value="ECO:0007669"/>
    <property type="project" value="UniProtKB-ARBA"/>
</dbReference>
<dbReference type="RefSeq" id="WP_013079691.1">
    <property type="nucleotide sequence ID" value="NC_014100.1"/>
</dbReference>
<evidence type="ECO:0000313" key="2">
    <source>
        <dbReference type="Proteomes" id="UP000002629"/>
    </source>
</evidence>
<accession>D5VKL5</accession>
<dbReference type="InterPro" id="IPR011991">
    <property type="entry name" value="ArsR-like_HTH"/>
</dbReference>
<dbReference type="InterPro" id="IPR036390">
    <property type="entry name" value="WH_DNA-bd_sf"/>
</dbReference>
<evidence type="ECO:0000313" key="1">
    <source>
        <dbReference type="EMBL" id="ADG11038.1"/>
    </source>
</evidence>
<proteinExistence type="predicted"/>
<dbReference type="SUPFAM" id="SSF46785">
    <property type="entry name" value="Winged helix' DNA-binding domain"/>
    <property type="match status" value="1"/>
</dbReference>
<dbReference type="InterPro" id="IPR036388">
    <property type="entry name" value="WH-like_DNA-bd_sf"/>
</dbReference>